<evidence type="ECO:0008006" key="3">
    <source>
        <dbReference type="Google" id="ProtNLM"/>
    </source>
</evidence>
<keyword evidence="1" id="KW-1133">Transmembrane helix</keyword>
<accession>A0A5B8RF66</accession>
<organism evidence="2">
    <name type="scientific">uncultured organism</name>
    <dbReference type="NCBI Taxonomy" id="155900"/>
    <lineage>
        <taxon>unclassified sequences</taxon>
        <taxon>environmental samples</taxon>
    </lineage>
</organism>
<sequence length="170" mass="18839">MSTEDQKPWYRQFWCWFVFAPLGVWVIAMIGTVIVLNGNMDDLVVDDYSQLGKTYIQERAAYDRADALGVGARVHVQRDSGRVTLALEGLDTPPENLKVKLVHPTIAKRDLGVELHRDQTGLYRGGTGSAIDNRRYVIIEPVDGSWRLRGELKARVGDLRLGGSDGDGGA</sequence>
<keyword evidence="1" id="KW-0812">Transmembrane</keyword>
<dbReference type="AlphaFoldDB" id="A0A5B8RF66"/>
<dbReference type="InterPro" id="IPR008620">
    <property type="entry name" value="FixH"/>
</dbReference>
<feature type="transmembrane region" description="Helical" evidence="1">
    <location>
        <begin position="12"/>
        <end position="36"/>
    </location>
</feature>
<keyword evidence="1" id="KW-0472">Membrane</keyword>
<protein>
    <recommendedName>
        <fullName evidence="3">FixH</fullName>
    </recommendedName>
</protein>
<name>A0A5B8RF66_9ZZZZ</name>
<dbReference type="Pfam" id="PF05751">
    <property type="entry name" value="FixH"/>
    <property type="match status" value="1"/>
</dbReference>
<proteinExistence type="predicted"/>
<reference evidence="2" key="1">
    <citation type="submission" date="2019-06" db="EMBL/GenBank/DDBJ databases">
        <authorList>
            <person name="Murdoch R.W."/>
            <person name="Fathepure B."/>
        </authorList>
    </citation>
    <scope>NUCLEOTIDE SEQUENCE</scope>
</reference>
<evidence type="ECO:0000256" key="1">
    <source>
        <dbReference type="SAM" id="Phobius"/>
    </source>
</evidence>
<dbReference type="EMBL" id="MN079224">
    <property type="protein sequence ID" value="QEA07281.1"/>
    <property type="molecule type" value="Genomic_DNA"/>
</dbReference>
<evidence type="ECO:0000313" key="2">
    <source>
        <dbReference type="EMBL" id="QEA07281.1"/>
    </source>
</evidence>
<gene>
    <name evidence="2" type="ORF">KBTEX_03630</name>
</gene>